<name>A0A3N9P9Y3_9BACL</name>
<feature type="transmembrane region" description="Helical" evidence="1">
    <location>
        <begin position="41"/>
        <end position="67"/>
    </location>
</feature>
<sequence length="70" mass="7997">MIWLRRLFFAGIFPLFIVWCLFIYLFALPHAMSEPFTPAELLLAFMGALYSALLVIVLIIRALVLLIGPE</sequence>
<comment type="caution">
    <text evidence="2">The sequence shown here is derived from an EMBL/GenBank/DDBJ whole genome shotgun (WGS) entry which is preliminary data.</text>
</comment>
<feature type="transmembrane region" description="Helical" evidence="1">
    <location>
        <begin position="7"/>
        <end position="29"/>
    </location>
</feature>
<keyword evidence="1" id="KW-1133">Transmembrane helix</keyword>
<dbReference type="Proteomes" id="UP000282529">
    <property type="component" value="Unassembled WGS sequence"/>
</dbReference>
<gene>
    <name evidence="2" type="ORF">EH198_00845</name>
</gene>
<proteinExistence type="predicted"/>
<keyword evidence="1" id="KW-0812">Transmembrane</keyword>
<dbReference type="AlphaFoldDB" id="A0A3N9P9Y3"/>
<dbReference type="EMBL" id="RQPI01000001">
    <property type="protein sequence ID" value="RQW13011.1"/>
    <property type="molecule type" value="Genomic_DNA"/>
</dbReference>
<evidence type="ECO:0000313" key="3">
    <source>
        <dbReference type="Proteomes" id="UP000282529"/>
    </source>
</evidence>
<organism evidence="2 3">
    <name type="scientific">Paenibacillus rhizophilus</name>
    <dbReference type="NCBI Taxonomy" id="1850366"/>
    <lineage>
        <taxon>Bacteria</taxon>
        <taxon>Bacillati</taxon>
        <taxon>Bacillota</taxon>
        <taxon>Bacilli</taxon>
        <taxon>Bacillales</taxon>
        <taxon>Paenibacillaceae</taxon>
        <taxon>Paenibacillus</taxon>
    </lineage>
</organism>
<evidence type="ECO:0000256" key="1">
    <source>
        <dbReference type="SAM" id="Phobius"/>
    </source>
</evidence>
<dbReference type="RefSeq" id="WP_124693667.1">
    <property type="nucleotide sequence ID" value="NZ_JBHUFE010000016.1"/>
</dbReference>
<protein>
    <submittedName>
        <fullName evidence="2">Uncharacterized protein</fullName>
    </submittedName>
</protein>
<keyword evidence="3" id="KW-1185">Reference proteome</keyword>
<keyword evidence="1" id="KW-0472">Membrane</keyword>
<evidence type="ECO:0000313" key="2">
    <source>
        <dbReference type="EMBL" id="RQW13011.1"/>
    </source>
</evidence>
<reference evidence="2 3" key="1">
    <citation type="submission" date="2018-11" db="EMBL/GenBank/DDBJ databases">
        <title>Genome sequence of strain 7197.</title>
        <authorList>
            <person name="Gao J."/>
            <person name="Sun J."/>
        </authorList>
    </citation>
    <scope>NUCLEOTIDE SEQUENCE [LARGE SCALE GENOMIC DNA]</scope>
    <source>
        <strain evidence="2 3">7197</strain>
    </source>
</reference>
<accession>A0A3N9P9Y3</accession>